<feature type="coiled-coil region" evidence="1">
    <location>
        <begin position="111"/>
        <end position="138"/>
    </location>
</feature>
<name>A0ABD1VVH0_9LAMI</name>
<dbReference type="Proteomes" id="UP001604336">
    <property type="component" value="Unassembled WGS sequence"/>
</dbReference>
<reference evidence="3" key="1">
    <citation type="submission" date="2024-07" db="EMBL/GenBank/DDBJ databases">
        <title>Two chromosome-level genome assemblies of Korean endemic species Abeliophyllum distichum and Forsythia ovata (Oleaceae).</title>
        <authorList>
            <person name="Jang H."/>
        </authorList>
    </citation>
    <scope>NUCLEOTIDE SEQUENCE [LARGE SCALE GENOMIC DNA]</scope>
</reference>
<evidence type="ECO:0000256" key="1">
    <source>
        <dbReference type="SAM" id="Coils"/>
    </source>
</evidence>
<organism evidence="2 3">
    <name type="scientific">Abeliophyllum distichum</name>
    <dbReference type="NCBI Taxonomy" id="126358"/>
    <lineage>
        <taxon>Eukaryota</taxon>
        <taxon>Viridiplantae</taxon>
        <taxon>Streptophyta</taxon>
        <taxon>Embryophyta</taxon>
        <taxon>Tracheophyta</taxon>
        <taxon>Spermatophyta</taxon>
        <taxon>Magnoliopsida</taxon>
        <taxon>eudicotyledons</taxon>
        <taxon>Gunneridae</taxon>
        <taxon>Pentapetalae</taxon>
        <taxon>asterids</taxon>
        <taxon>lamiids</taxon>
        <taxon>Lamiales</taxon>
        <taxon>Oleaceae</taxon>
        <taxon>Forsythieae</taxon>
        <taxon>Abeliophyllum</taxon>
    </lineage>
</organism>
<proteinExistence type="predicted"/>
<comment type="caution">
    <text evidence="2">The sequence shown here is derived from an EMBL/GenBank/DDBJ whole genome shotgun (WGS) entry which is preliminary data.</text>
</comment>
<evidence type="ECO:0000313" key="3">
    <source>
        <dbReference type="Proteomes" id="UP001604336"/>
    </source>
</evidence>
<dbReference type="AlphaFoldDB" id="A0ABD1VVH0"/>
<keyword evidence="1" id="KW-0175">Coiled coil</keyword>
<keyword evidence="3" id="KW-1185">Reference proteome</keyword>
<gene>
    <name evidence="2" type="ORF">Adt_02324</name>
</gene>
<dbReference type="EMBL" id="JBFOLK010000001">
    <property type="protein sequence ID" value="KAL2541346.1"/>
    <property type="molecule type" value="Genomic_DNA"/>
</dbReference>
<evidence type="ECO:0000313" key="2">
    <source>
        <dbReference type="EMBL" id="KAL2541346.1"/>
    </source>
</evidence>
<protein>
    <submittedName>
        <fullName evidence="2">Uncharacterized protein</fullName>
    </submittedName>
</protein>
<feature type="coiled-coil region" evidence="1">
    <location>
        <begin position="213"/>
        <end position="244"/>
    </location>
</feature>
<sequence length="331" mass="37291">MSVRLDNLRSVAGIRQMLSMRMEMHGTFLLLLVQRVAYENSELDPSALELLSASPVIVAASVYKYWIQSWEKAAEEPSISDLLKLAEMNLIRGLVLTKEVYSILEDFDGKFAKEEVNLKKLSEDLETMSLEKAQLESEKRFFQVHLDSLVAKEGDLKAKYKVELKVVRECLKDARDRRKATEAFQKPAEEAQKLAEERAFAAETAMATANSILEAMIVEKDKLLAEVKEEIERVNADRVDAKARVVAVYQDGFEATSAYKNLVYYFMTAGGEQLIERIAETHPEWDILFLRDFPGEITTSVELQDVGEAQILAPTTREGPQCTDPSEAAGQ</sequence>
<accession>A0ABD1VVH0</accession>